<dbReference type="Gene3D" id="1.25.40.10">
    <property type="entry name" value="Tetratricopeptide repeat domain"/>
    <property type="match status" value="1"/>
</dbReference>
<evidence type="ECO:0000313" key="3">
    <source>
        <dbReference type="Proteomes" id="UP000011777"/>
    </source>
</evidence>
<dbReference type="SUPFAM" id="SSF48452">
    <property type="entry name" value="TPR-like"/>
    <property type="match status" value="1"/>
</dbReference>
<dbReference type="Pfam" id="PF09797">
    <property type="entry name" value="NatB_MDM20"/>
    <property type="match status" value="1"/>
</dbReference>
<organism evidence="2 3">
    <name type="scientific">Candida maltosa (strain Xu316)</name>
    <name type="common">Yeast</name>
    <dbReference type="NCBI Taxonomy" id="1245528"/>
    <lineage>
        <taxon>Eukaryota</taxon>
        <taxon>Fungi</taxon>
        <taxon>Dikarya</taxon>
        <taxon>Ascomycota</taxon>
        <taxon>Saccharomycotina</taxon>
        <taxon>Pichiomycetes</taxon>
        <taxon>Debaryomycetaceae</taxon>
        <taxon>Candida/Lodderomyces clade</taxon>
        <taxon>Candida</taxon>
    </lineage>
</organism>
<dbReference type="InterPro" id="IPR019183">
    <property type="entry name" value="NAA25_NatB_aux_su"/>
</dbReference>
<dbReference type="OMA" id="LPQLAYK"/>
<dbReference type="Proteomes" id="UP000011777">
    <property type="component" value="Unassembled WGS sequence"/>
</dbReference>
<dbReference type="PANTHER" id="PTHR22767:SF3">
    <property type="entry name" value="N-ALPHA-ACETYLTRANSFERASE 25, NATB AUXILIARY SUBUNIT"/>
    <property type="match status" value="1"/>
</dbReference>
<dbReference type="OrthoDB" id="1874341at2759"/>
<name>M3J2A0_CANMX</name>
<dbReference type="HOGENOM" id="CLU_019572_0_0_1"/>
<dbReference type="EMBL" id="AOGT01002214">
    <property type="protein sequence ID" value="EMG45988.1"/>
    <property type="molecule type" value="Genomic_DNA"/>
</dbReference>
<sequence length="748" mass="87112">MASNGDQEIIEFIDQGNYNYAQTLLAKKIAKFPQRSLYYALQNKIHYKLGQKDKAIKSNIELMNKQPNDLVTIETLSNFFDEAGMEKESNSVYENAIKKYPVSAEKLCLNWFDKSIEKYDFKLLNRIFMYLNKNQKSRLYTLWYAFSFHLLLKDGEKEKEGLYKSLGKKLVQNLEPFENTQEIYVYTLFLDNTEIEQVLGNITLPLDLELKLRYMDSMEKNGNFEKLHSYTQNLLFNESFDDFDTWKLWIVSGQKIGKTFDQLNDKLTGLTRNILLLKIELHQLYGKDIDSSVEAYYNKFNNKLCCFQDLSKYQLPSSFTDLTKQPSDQLITLVNNRKFENQVNNWDIYEKFHTKTGAEFDSNPVNELTLRSIVADLDSSPEKIVKNISIITHLLKDDKYNYKLKLWLMKLYSQLNTNDLIFPVYLGMKIKMVQHETLNYYLTTSGSSKTSLDNFIDIYRFYLTSRQEIRDSITQGFDNGVYNKLESTINFGKRIQNSISLNFAVAKILQISLITGTDGYLNYFIGFLKERESFILSDFTDNRDFSTEWNGLDKKDDVASIPLNDISVKLKLLIYSIIFTASDPSKLLKLYNKLVSNHKFSPFDNLLYKLYFNLLKITKNSTSNAQETQSLFNYLQKNLKTDKLKILIPENVMSSELNQNLANLVEFLKIVKLLSKKHQSSYMNQLVGLSKPLGKEFKELDLVQRQTRLIDDMTFEVPFKIDVDSVKSDIKNSIEDSTSILLNSLSNI</sequence>
<dbReference type="STRING" id="1245528.M3J2A0"/>
<dbReference type="InterPro" id="IPR011990">
    <property type="entry name" value="TPR-like_helical_dom_sf"/>
</dbReference>
<evidence type="ECO:0000256" key="1">
    <source>
        <dbReference type="ARBA" id="ARBA00006298"/>
    </source>
</evidence>
<proteinExistence type="inferred from homology"/>
<keyword evidence="3" id="KW-1185">Reference proteome</keyword>
<comment type="caution">
    <text evidence="2">The sequence shown here is derived from an EMBL/GenBank/DDBJ whole genome shotgun (WGS) entry which is preliminary data.</text>
</comment>
<protein>
    <recommendedName>
        <fullName evidence="4">N-terminal acetyltransferase B complex subunit MDM20</fullName>
    </recommendedName>
</protein>
<dbReference type="PANTHER" id="PTHR22767">
    <property type="entry name" value="N-TERMINAL ACETYLTRANSFERASE-RELATED"/>
    <property type="match status" value="1"/>
</dbReference>
<evidence type="ECO:0000313" key="2">
    <source>
        <dbReference type="EMBL" id="EMG45988.1"/>
    </source>
</evidence>
<dbReference type="eggNOG" id="KOG2053">
    <property type="taxonomic scope" value="Eukaryota"/>
</dbReference>
<evidence type="ECO:0008006" key="4">
    <source>
        <dbReference type="Google" id="ProtNLM"/>
    </source>
</evidence>
<accession>M3J2A0</accession>
<gene>
    <name evidence="2" type="ORF">G210_3787</name>
</gene>
<dbReference type="GO" id="GO:0031416">
    <property type="term" value="C:NatB complex"/>
    <property type="evidence" value="ECO:0007669"/>
    <property type="project" value="TreeGrafter"/>
</dbReference>
<comment type="similarity">
    <text evidence="1">Belongs to the MDM20/NAA25 family.</text>
</comment>
<dbReference type="AlphaFoldDB" id="M3J2A0"/>
<reference evidence="2 3" key="1">
    <citation type="submission" date="2013-02" db="EMBL/GenBank/DDBJ databases">
        <title>Genome sequence of Candida maltosa Xu316, a potential industrial strain for xylitol and ethanol production.</title>
        <authorList>
            <person name="Yu J."/>
            <person name="Wang Q."/>
            <person name="Geng X."/>
            <person name="Bao W."/>
            <person name="He P."/>
            <person name="Cai J."/>
        </authorList>
    </citation>
    <scope>NUCLEOTIDE SEQUENCE [LARGE SCALE GENOMIC DNA]</scope>
    <source>
        <strain evidence="3">Xu316</strain>
    </source>
</reference>